<dbReference type="InterPro" id="IPR010273">
    <property type="entry name" value="DUF881"/>
</dbReference>
<feature type="transmembrane region" description="Helical" evidence="3">
    <location>
        <begin position="24"/>
        <end position="43"/>
    </location>
</feature>
<evidence type="ECO:0000256" key="1">
    <source>
        <dbReference type="ARBA" id="ARBA00009108"/>
    </source>
</evidence>
<dbReference type="Pfam" id="PF05949">
    <property type="entry name" value="DUF881"/>
    <property type="match status" value="1"/>
</dbReference>
<evidence type="ECO:0000313" key="5">
    <source>
        <dbReference type="Proteomes" id="UP000621266"/>
    </source>
</evidence>
<feature type="region of interest" description="Disordered" evidence="2">
    <location>
        <begin position="84"/>
        <end position="110"/>
    </location>
</feature>
<sequence length="261" mass="28502">MSNPADPTGEPRDGTAPRRRWRPVRLLTAAIFALAGLIFWTSFNTAQGTNLRTDDSMLELSDLIQERSRENARLDDTNAEIRDDVDRLAQRDDGSTDAEDRELASLEKTAGTQRLSGPALTVTLTDAPAGATARIPGVPDPQPNDLVIHQQDLQAVVNALWRGGAKGIEVMDQRLISTSAVRCVGNTLILQGRVYSPPYTVTAVGDRAALQQALNDSPAIQNYLRYVDAYGLGWQVEQREKATLPGYTGTIDLQHARPAEE</sequence>
<keyword evidence="5" id="KW-1185">Reference proteome</keyword>
<name>A0ABQ7FEL9_9ACTN</name>
<dbReference type="PANTHER" id="PTHR37313:SF4">
    <property type="entry name" value="CONSERVED MEMBRANE PROTEIN-RELATED"/>
    <property type="match status" value="1"/>
</dbReference>
<evidence type="ECO:0000313" key="4">
    <source>
        <dbReference type="EMBL" id="KAF4405667.1"/>
    </source>
</evidence>
<dbReference type="RefSeq" id="WP_098752859.1">
    <property type="nucleotide sequence ID" value="NZ_WHPN01000406.1"/>
</dbReference>
<dbReference type="EMBL" id="WHPN01000406">
    <property type="protein sequence ID" value="KAF4405667.1"/>
    <property type="molecule type" value="Genomic_DNA"/>
</dbReference>
<organism evidence="4 5">
    <name type="scientific">Streptomyces lycii</name>
    <dbReference type="NCBI Taxonomy" id="2654337"/>
    <lineage>
        <taxon>Bacteria</taxon>
        <taxon>Bacillati</taxon>
        <taxon>Actinomycetota</taxon>
        <taxon>Actinomycetes</taxon>
        <taxon>Kitasatosporales</taxon>
        <taxon>Streptomycetaceae</taxon>
        <taxon>Streptomyces</taxon>
    </lineage>
</organism>
<proteinExistence type="inferred from homology"/>
<evidence type="ECO:0000256" key="3">
    <source>
        <dbReference type="SAM" id="Phobius"/>
    </source>
</evidence>
<keyword evidence="3" id="KW-0472">Membrane</keyword>
<accession>A0ABQ7FEL9</accession>
<gene>
    <name evidence="4" type="ORF">GCU69_28875</name>
</gene>
<comment type="caution">
    <text evidence="4">The sequence shown here is derived from an EMBL/GenBank/DDBJ whole genome shotgun (WGS) entry which is preliminary data.</text>
</comment>
<feature type="compositionally biased region" description="Basic and acidic residues" evidence="2">
    <location>
        <begin position="84"/>
        <end position="94"/>
    </location>
</feature>
<dbReference type="Proteomes" id="UP000621266">
    <property type="component" value="Unassembled WGS sequence"/>
</dbReference>
<dbReference type="PANTHER" id="PTHR37313">
    <property type="entry name" value="UPF0749 PROTEIN RV1825"/>
    <property type="match status" value="1"/>
</dbReference>
<keyword evidence="3" id="KW-0812">Transmembrane</keyword>
<evidence type="ECO:0000256" key="2">
    <source>
        <dbReference type="SAM" id="MobiDB-lite"/>
    </source>
</evidence>
<reference evidence="4 5" key="1">
    <citation type="submission" date="2019-10" db="EMBL/GenBank/DDBJ databases">
        <title>Streptomyces tenebrisbrunneis sp.nov., an endogenous actinomycete isolated from of Lycium ruthenicum.</title>
        <authorList>
            <person name="Ma L."/>
        </authorList>
    </citation>
    <scope>NUCLEOTIDE SEQUENCE [LARGE SCALE GENOMIC DNA]</scope>
    <source>
        <strain evidence="4 5">TRM 66187</strain>
    </source>
</reference>
<keyword evidence="3" id="KW-1133">Transmembrane helix</keyword>
<comment type="similarity">
    <text evidence="1">Belongs to the UPF0749 family.</text>
</comment>
<protein>
    <submittedName>
        <fullName evidence="4">DUF881 domain-containing protein</fullName>
    </submittedName>
</protein>
<dbReference type="Gene3D" id="3.30.70.1880">
    <property type="entry name" value="Protein of unknown function DUF881"/>
    <property type="match status" value="1"/>
</dbReference>